<gene>
    <name evidence="2" type="ORF">D9758_012373</name>
</gene>
<dbReference type="InterPro" id="IPR013083">
    <property type="entry name" value="Znf_RING/FYVE/PHD"/>
</dbReference>
<proteinExistence type="predicted"/>
<feature type="region of interest" description="Disordered" evidence="1">
    <location>
        <begin position="1"/>
        <end position="21"/>
    </location>
</feature>
<evidence type="ECO:0000313" key="2">
    <source>
        <dbReference type="EMBL" id="KAF5354472.1"/>
    </source>
</evidence>
<dbReference type="InterPro" id="IPR011011">
    <property type="entry name" value="Znf_FYVE_PHD"/>
</dbReference>
<evidence type="ECO:0008006" key="4">
    <source>
        <dbReference type="Google" id="ProtNLM"/>
    </source>
</evidence>
<evidence type="ECO:0000256" key="1">
    <source>
        <dbReference type="SAM" id="MobiDB-lite"/>
    </source>
</evidence>
<feature type="region of interest" description="Disordered" evidence="1">
    <location>
        <begin position="34"/>
        <end position="60"/>
    </location>
</feature>
<dbReference type="Proteomes" id="UP000559256">
    <property type="component" value="Unassembled WGS sequence"/>
</dbReference>
<evidence type="ECO:0000313" key="3">
    <source>
        <dbReference type="Proteomes" id="UP000559256"/>
    </source>
</evidence>
<organism evidence="2 3">
    <name type="scientific">Tetrapyrgos nigripes</name>
    <dbReference type="NCBI Taxonomy" id="182062"/>
    <lineage>
        <taxon>Eukaryota</taxon>
        <taxon>Fungi</taxon>
        <taxon>Dikarya</taxon>
        <taxon>Basidiomycota</taxon>
        <taxon>Agaricomycotina</taxon>
        <taxon>Agaricomycetes</taxon>
        <taxon>Agaricomycetidae</taxon>
        <taxon>Agaricales</taxon>
        <taxon>Marasmiineae</taxon>
        <taxon>Marasmiaceae</taxon>
        <taxon>Tetrapyrgos</taxon>
    </lineage>
</organism>
<comment type="caution">
    <text evidence="2">The sequence shown here is derived from an EMBL/GenBank/DDBJ whole genome shotgun (WGS) entry which is preliminary data.</text>
</comment>
<protein>
    <recommendedName>
        <fullName evidence="4">Zinc finger PHD-type domain-containing protein</fullName>
    </recommendedName>
</protein>
<keyword evidence="3" id="KW-1185">Reference proteome</keyword>
<dbReference type="Gene3D" id="3.30.40.10">
    <property type="entry name" value="Zinc/RING finger domain, C3HC4 (zinc finger)"/>
    <property type="match status" value="1"/>
</dbReference>
<reference evidence="2 3" key="1">
    <citation type="journal article" date="2020" name="ISME J.">
        <title>Uncovering the hidden diversity of litter-decomposition mechanisms in mushroom-forming fungi.</title>
        <authorList>
            <person name="Floudas D."/>
            <person name="Bentzer J."/>
            <person name="Ahren D."/>
            <person name="Johansson T."/>
            <person name="Persson P."/>
            <person name="Tunlid A."/>
        </authorList>
    </citation>
    <scope>NUCLEOTIDE SEQUENCE [LARGE SCALE GENOMIC DNA]</scope>
    <source>
        <strain evidence="2 3">CBS 291.85</strain>
    </source>
</reference>
<accession>A0A8H5D906</accession>
<name>A0A8H5D906_9AGAR</name>
<dbReference type="EMBL" id="JAACJM010000059">
    <property type="protein sequence ID" value="KAF5354472.1"/>
    <property type="molecule type" value="Genomic_DNA"/>
</dbReference>
<sequence length="232" mass="25720">MPNGEPTEKNEKGHVKCPDCGTYVNPGAASAEAILKRHRGTNSCNDARARRDKQKSGPKQKTLFSMFANVPKAKPIPSLVNTPEPIRPQPIKRDVKMQRSHRASDLEVTSLPLLESLRLRILDLPTNLEDAGESHELSAFASAVQPEDPQARGKHKRTMTEKMKERQRFSSCCDKVIADINDPFVIRCGGVGKANGCETGYYHLACAGLTRRESSWICETCESQRVGKRGNH</sequence>
<dbReference type="AlphaFoldDB" id="A0A8H5D906"/>
<feature type="compositionally biased region" description="Basic and acidic residues" evidence="1">
    <location>
        <begin position="1"/>
        <end position="17"/>
    </location>
</feature>
<dbReference type="SUPFAM" id="SSF57903">
    <property type="entry name" value="FYVE/PHD zinc finger"/>
    <property type="match status" value="1"/>
</dbReference>